<dbReference type="Gene3D" id="3.40.350.10">
    <property type="entry name" value="Creatinase/prolidase N-terminal domain"/>
    <property type="match status" value="1"/>
</dbReference>
<evidence type="ECO:0000313" key="7">
    <source>
        <dbReference type="EMBL" id="KAG1305194.1"/>
    </source>
</evidence>
<dbReference type="SUPFAM" id="SSF55920">
    <property type="entry name" value="Creatinase/aminopeptidase"/>
    <property type="match status" value="1"/>
</dbReference>
<dbReference type="Pfam" id="PF00557">
    <property type="entry name" value="Peptidase_M24"/>
    <property type="match status" value="1"/>
</dbReference>
<dbReference type="PANTHER" id="PTHR43226">
    <property type="entry name" value="XAA-PRO AMINOPEPTIDASE 3"/>
    <property type="match status" value="1"/>
</dbReference>
<dbReference type="AlphaFoldDB" id="A0A9P6X4L6"/>
<dbReference type="SMART" id="SM01011">
    <property type="entry name" value="AMP_N"/>
    <property type="match status" value="1"/>
</dbReference>
<reference evidence="7" key="1">
    <citation type="journal article" date="2020" name="Microb. Genom.">
        <title>Genetic diversity of clinical and environmental Mucorales isolates obtained from an investigation of mucormycosis cases among solid organ transplant recipients.</title>
        <authorList>
            <person name="Nguyen M.H."/>
            <person name="Kaul D."/>
            <person name="Muto C."/>
            <person name="Cheng S.J."/>
            <person name="Richter R.A."/>
            <person name="Bruno V.M."/>
            <person name="Liu G."/>
            <person name="Beyhan S."/>
            <person name="Sundermann A.J."/>
            <person name="Mounaud S."/>
            <person name="Pasculle A.W."/>
            <person name="Nierman W.C."/>
            <person name="Driscoll E."/>
            <person name="Cumbie R."/>
            <person name="Clancy C.J."/>
            <person name="Dupont C.L."/>
        </authorList>
    </citation>
    <scope>NUCLEOTIDE SEQUENCE</scope>
    <source>
        <strain evidence="7">GL11</strain>
    </source>
</reference>
<dbReference type="InterPro" id="IPR007865">
    <property type="entry name" value="Aminopep_P_N"/>
</dbReference>
<dbReference type="InterPro" id="IPR036005">
    <property type="entry name" value="Creatinase/aminopeptidase-like"/>
</dbReference>
<comment type="cofactor">
    <cofactor evidence="1">
        <name>Mn(2+)</name>
        <dbReference type="ChEBI" id="CHEBI:29035"/>
    </cofactor>
</comment>
<proteinExistence type="inferred from homology"/>
<dbReference type="InterPro" id="IPR000994">
    <property type="entry name" value="Pept_M24"/>
</dbReference>
<dbReference type="PANTHER" id="PTHR43226:SF1">
    <property type="entry name" value="XAA-PRO DIPEPTIDASE"/>
    <property type="match status" value="1"/>
</dbReference>
<evidence type="ECO:0000256" key="4">
    <source>
        <dbReference type="ARBA" id="ARBA00022801"/>
    </source>
</evidence>
<dbReference type="InterPro" id="IPR029149">
    <property type="entry name" value="Creatin/AminoP/Spt16_N"/>
</dbReference>
<accession>A0A9P6X4L6</accession>
<evidence type="ECO:0000256" key="5">
    <source>
        <dbReference type="ARBA" id="ARBA00023211"/>
    </source>
</evidence>
<dbReference type="FunFam" id="3.90.230.10:FF:000002">
    <property type="entry name" value="Xaa-Pro aminopeptidase 3"/>
    <property type="match status" value="1"/>
</dbReference>
<feature type="domain" description="Aminopeptidase P N-terminal" evidence="6">
    <location>
        <begin position="9"/>
        <end position="139"/>
    </location>
</feature>
<dbReference type="GO" id="GO:0070006">
    <property type="term" value="F:metalloaminopeptidase activity"/>
    <property type="evidence" value="ECO:0007669"/>
    <property type="project" value="InterPro"/>
</dbReference>
<keyword evidence="3" id="KW-0479">Metal-binding</keyword>
<gene>
    <name evidence="7" type="ORF">G6F64_008575</name>
</gene>
<evidence type="ECO:0000256" key="1">
    <source>
        <dbReference type="ARBA" id="ARBA00001936"/>
    </source>
</evidence>
<comment type="caution">
    <text evidence="7">The sequence shown here is derived from an EMBL/GenBank/DDBJ whole genome shotgun (WGS) entry which is preliminary data.</text>
</comment>
<protein>
    <recommendedName>
        <fullName evidence="6">Aminopeptidase P N-terminal domain-containing protein</fullName>
    </recommendedName>
</protein>
<dbReference type="GO" id="GO:0030145">
    <property type="term" value="F:manganese ion binding"/>
    <property type="evidence" value="ECO:0007669"/>
    <property type="project" value="InterPro"/>
</dbReference>
<evidence type="ECO:0000256" key="2">
    <source>
        <dbReference type="ARBA" id="ARBA00008766"/>
    </source>
</evidence>
<dbReference type="GO" id="GO:0006508">
    <property type="term" value="P:proteolysis"/>
    <property type="evidence" value="ECO:0007669"/>
    <property type="project" value="TreeGrafter"/>
</dbReference>
<evidence type="ECO:0000259" key="6">
    <source>
        <dbReference type="SMART" id="SM01011"/>
    </source>
</evidence>
<name>A0A9P6X4L6_RHIOR</name>
<keyword evidence="4" id="KW-0378">Hydrolase</keyword>
<evidence type="ECO:0000256" key="3">
    <source>
        <dbReference type="ARBA" id="ARBA00022723"/>
    </source>
</evidence>
<dbReference type="EMBL" id="JAANQT010001429">
    <property type="protein sequence ID" value="KAG1305194.1"/>
    <property type="molecule type" value="Genomic_DNA"/>
</dbReference>
<evidence type="ECO:0000313" key="8">
    <source>
        <dbReference type="Proteomes" id="UP000716291"/>
    </source>
</evidence>
<organism evidence="7 8">
    <name type="scientific">Rhizopus oryzae</name>
    <name type="common">Mucormycosis agent</name>
    <name type="synonym">Rhizopus arrhizus var. delemar</name>
    <dbReference type="NCBI Taxonomy" id="64495"/>
    <lineage>
        <taxon>Eukaryota</taxon>
        <taxon>Fungi</taxon>
        <taxon>Fungi incertae sedis</taxon>
        <taxon>Mucoromycota</taxon>
        <taxon>Mucoromycotina</taxon>
        <taxon>Mucoromycetes</taxon>
        <taxon>Mucorales</taxon>
        <taxon>Mucorineae</taxon>
        <taxon>Rhizopodaceae</taxon>
        <taxon>Rhizopus</taxon>
    </lineage>
</organism>
<dbReference type="InterPro" id="IPR052433">
    <property type="entry name" value="X-Pro_dipept-like"/>
</dbReference>
<dbReference type="Proteomes" id="UP000716291">
    <property type="component" value="Unassembled WGS sequence"/>
</dbReference>
<sequence length="453" mass="51469">MIYPISNKIPTRFNYEKIKQILNPIKHSVIYHKGGIIHTRDDTDVELDFRQESNFFYLSGVEAAGYHILILTDTDEIYLIPPTVPSEHQVWKGIPDSHDTLIKKYDVNHILTEEELPSFLTRLKPSLVYTLPSTDTSLLSSLKTLANDRYELVWAVREARLIKNPWEISTLRYAAHISSHAHLSLMSYVARHDTLHEAELEARFRWMCAKNGLTRQCYIPIVASGRNAAILHYTDNNKPLPLDSQALVLVDAGGERQCYGSDITRTFPVCGKFSEEAKDIYNIVLKAQNSVLACLKPGVHWQDMSALAIRILCEGLKNLGILKGDLDELLKLNLYKAFYFHGLGHSVGIDCHDVGGEGIGIASNRKGQPLEQLNRPLEENMVITVEPGLYFNEVSIQQWTSKYETYFDFNKINQYRVIGGVRIEDTVLITKEGHENFTIVPKEIKDIEAIMKA</sequence>
<dbReference type="CDD" id="cd01087">
    <property type="entry name" value="Prolidase"/>
    <property type="match status" value="1"/>
</dbReference>
<dbReference type="SUPFAM" id="SSF53092">
    <property type="entry name" value="Creatinase/prolidase N-terminal domain"/>
    <property type="match status" value="1"/>
</dbReference>
<dbReference type="Gene3D" id="3.90.230.10">
    <property type="entry name" value="Creatinase/methionine aminopeptidase superfamily"/>
    <property type="match status" value="1"/>
</dbReference>
<keyword evidence="5" id="KW-0464">Manganese</keyword>
<dbReference type="Pfam" id="PF05195">
    <property type="entry name" value="AMP_N"/>
    <property type="match status" value="1"/>
</dbReference>
<comment type="similarity">
    <text evidence="2">Belongs to the peptidase M24B family.</text>
</comment>
<keyword evidence="8" id="KW-1185">Reference proteome</keyword>